<keyword evidence="4" id="KW-0964">Secreted</keyword>
<keyword evidence="3" id="KW-1015">Disulfide bond</keyword>
<dbReference type="InterPro" id="IPR039809">
    <property type="entry name" value="Chemokine_b/g/d"/>
</dbReference>
<keyword evidence="8" id="KW-1185">Reference proteome</keyword>
<evidence type="ECO:0000256" key="2">
    <source>
        <dbReference type="ARBA" id="ARBA00022514"/>
    </source>
</evidence>
<protein>
    <recommendedName>
        <fullName evidence="4">C-C motif chemokine</fullName>
    </recommendedName>
</protein>
<evidence type="ECO:0000313" key="7">
    <source>
        <dbReference type="EMBL" id="CAH2246348.1"/>
    </source>
</evidence>
<keyword evidence="2 4" id="KW-0202">Cytokine</keyword>
<evidence type="ECO:0000256" key="1">
    <source>
        <dbReference type="ARBA" id="ARBA00010868"/>
    </source>
</evidence>
<dbReference type="PROSITE" id="PS00472">
    <property type="entry name" value="SMALL_CYTOKINES_CC"/>
    <property type="match status" value="1"/>
</dbReference>
<dbReference type="GO" id="GO:0006955">
    <property type="term" value="P:immune response"/>
    <property type="evidence" value="ECO:0007669"/>
    <property type="project" value="InterPro"/>
</dbReference>
<dbReference type="SUPFAM" id="SSF54117">
    <property type="entry name" value="Interleukin 8-like chemokines"/>
    <property type="match status" value="1"/>
</dbReference>
<evidence type="ECO:0000256" key="3">
    <source>
        <dbReference type="ARBA" id="ARBA00023157"/>
    </source>
</evidence>
<dbReference type="PANTHER" id="PTHR12015">
    <property type="entry name" value="SMALL INDUCIBLE CYTOKINE A"/>
    <property type="match status" value="1"/>
</dbReference>
<reference evidence="7" key="1">
    <citation type="submission" date="2022-03" db="EMBL/GenBank/DDBJ databases">
        <authorList>
            <person name="Alioto T."/>
            <person name="Alioto T."/>
            <person name="Gomez Garrido J."/>
        </authorList>
    </citation>
    <scope>NUCLEOTIDE SEQUENCE</scope>
</reference>
<evidence type="ECO:0000256" key="5">
    <source>
        <dbReference type="SAM" id="MobiDB-lite"/>
    </source>
</evidence>
<dbReference type="GO" id="GO:0005615">
    <property type="term" value="C:extracellular space"/>
    <property type="evidence" value="ECO:0007669"/>
    <property type="project" value="UniProtKB-KW"/>
</dbReference>
<dbReference type="AlphaFoldDB" id="A0AAD1VST5"/>
<evidence type="ECO:0000313" key="8">
    <source>
        <dbReference type="Proteomes" id="UP001295444"/>
    </source>
</evidence>
<feature type="region of interest" description="Disordered" evidence="5">
    <location>
        <begin position="72"/>
        <end position="92"/>
    </location>
</feature>
<feature type="non-terminal residue" evidence="7">
    <location>
        <position position="1"/>
    </location>
</feature>
<organism evidence="7 8">
    <name type="scientific">Pelobates cultripes</name>
    <name type="common">Western spadefoot toad</name>
    <dbReference type="NCBI Taxonomy" id="61616"/>
    <lineage>
        <taxon>Eukaryota</taxon>
        <taxon>Metazoa</taxon>
        <taxon>Chordata</taxon>
        <taxon>Craniata</taxon>
        <taxon>Vertebrata</taxon>
        <taxon>Euteleostomi</taxon>
        <taxon>Amphibia</taxon>
        <taxon>Batrachia</taxon>
        <taxon>Anura</taxon>
        <taxon>Pelobatoidea</taxon>
        <taxon>Pelobatidae</taxon>
        <taxon>Pelobates</taxon>
    </lineage>
</organism>
<feature type="domain" description="Chemokine interleukin-8-like" evidence="6">
    <location>
        <begin position="13"/>
        <end position="72"/>
    </location>
</feature>
<dbReference type="InterPro" id="IPR000827">
    <property type="entry name" value="Chemokine_CC_CS"/>
</dbReference>
<evidence type="ECO:0000259" key="6">
    <source>
        <dbReference type="SMART" id="SM00199"/>
    </source>
</evidence>
<dbReference type="InterPro" id="IPR001811">
    <property type="entry name" value="Chemokine_IL8-like_dom"/>
</dbReference>
<dbReference type="EMBL" id="OW240913">
    <property type="protein sequence ID" value="CAH2246348.1"/>
    <property type="molecule type" value="Genomic_DNA"/>
</dbReference>
<dbReference type="GO" id="GO:0008009">
    <property type="term" value="F:chemokine activity"/>
    <property type="evidence" value="ECO:0007669"/>
    <property type="project" value="InterPro"/>
</dbReference>
<dbReference type="SMART" id="SM00199">
    <property type="entry name" value="SCY"/>
    <property type="match status" value="1"/>
</dbReference>
<gene>
    <name evidence="7" type="ORF">PECUL_23A030388</name>
</gene>
<name>A0AAD1VST5_PELCU</name>
<dbReference type="InterPro" id="IPR036048">
    <property type="entry name" value="Interleukin_8-like_sf"/>
</dbReference>
<proteinExistence type="inferred from homology"/>
<comment type="subcellular location">
    <subcellularLocation>
        <location evidence="4">Secreted</location>
    </subcellularLocation>
</comment>
<feature type="compositionally biased region" description="Basic residues" evidence="5">
    <location>
        <begin position="72"/>
        <end position="84"/>
    </location>
</feature>
<keyword evidence="4" id="KW-0145">Chemotaxis</keyword>
<dbReference type="Pfam" id="PF00048">
    <property type="entry name" value="IL8"/>
    <property type="match status" value="1"/>
</dbReference>
<dbReference type="Proteomes" id="UP001295444">
    <property type="component" value="Chromosome 02"/>
</dbReference>
<comment type="similarity">
    <text evidence="1 4">Belongs to the intercrine beta (chemokine CC) family.</text>
</comment>
<accession>A0AAD1VST5</accession>
<evidence type="ECO:0000256" key="4">
    <source>
        <dbReference type="RuleBase" id="RU361150"/>
    </source>
</evidence>
<dbReference type="Gene3D" id="2.40.50.40">
    <property type="match status" value="1"/>
</dbReference>
<sequence>FASLFYVNTAEGLFDCCYTYTRKPLPRKQIKGYVMQNSYEVCDIDAVILITKKFKVCANPKDKWVMKIIKAKSKGPKSPGKHVKPTSDSSGN</sequence>
<dbReference type="PANTHER" id="PTHR12015:SF108">
    <property type="entry name" value="C-C MOTIF CHEMOKINE 20"/>
    <property type="match status" value="1"/>
</dbReference>